<evidence type="ECO:0000256" key="1">
    <source>
        <dbReference type="SAM" id="Phobius"/>
    </source>
</evidence>
<dbReference type="InterPro" id="IPR025315">
    <property type="entry name" value="DUF4220"/>
</dbReference>
<keyword evidence="1" id="KW-0812">Transmembrane</keyword>
<proteinExistence type="predicted"/>
<accession>A0A368S495</accession>
<dbReference type="EMBL" id="CM003535">
    <property type="protein sequence ID" value="RCV37246.1"/>
    <property type="molecule type" value="Genomic_DNA"/>
</dbReference>
<keyword evidence="1" id="KW-1133">Transmembrane helix</keyword>
<protein>
    <recommendedName>
        <fullName evidence="2">DUF4220 domain-containing protein</fullName>
    </recommendedName>
</protein>
<dbReference type="AlphaFoldDB" id="A0A368S495"/>
<evidence type="ECO:0000313" key="3">
    <source>
        <dbReference type="EMBL" id="RCV37246.1"/>
    </source>
</evidence>
<name>A0A368S495_SETIT</name>
<feature type="transmembrane region" description="Helical" evidence="1">
    <location>
        <begin position="79"/>
        <end position="101"/>
    </location>
</feature>
<feature type="transmembrane region" description="Helical" evidence="1">
    <location>
        <begin position="37"/>
        <end position="58"/>
    </location>
</feature>
<dbReference type="PANTHER" id="PTHR31325">
    <property type="entry name" value="OS01G0798800 PROTEIN-RELATED"/>
    <property type="match status" value="1"/>
</dbReference>
<feature type="domain" description="DUF4220" evidence="2">
    <location>
        <begin position="108"/>
        <end position="461"/>
    </location>
</feature>
<feature type="transmembrane region" description="Helical" evidence="1">
    <location>
        <begin position="344"/>
        <end position="362"/>
    </location>
</feature>
<keyword evidence="1" id="KW-0472">Membrane</keyword>
<feature type="transmembrane region" description="Helical" evidence="1">
    <location>
        <begin position="374"/>
        <end position="398"/>
    </location>
</feature>
<feature type="transmembrane region" description="Helical" evidence="1">
    <location>
        <begin position="107"/>
        <end position="132"/>
    </location>
</feature>
<gene>
    <name evidence="3" type="ORF">SETIT_8G047600v2</name>
</gene>
<sequence length="743" mass="84027">MTNRDATSELMEAQAMVMAIGPKASVVAAYLKALLRMVMTLDLVACKVIAASVIWVILRQLQSVLGPRRRLSGHWLVQYGAMAAYYLPTLIAFYTANAVYSSNDIRIILSMVCCVLLFCCARGPVTMTAFTLDHGPRRLQSWRLLPWLLYFAWLQWGLIWWDRKMKVPDFFFAILLGIAPVLYVLLAKPRAVFLDCETKTFADYMVRESRSSSPFFDGELPDGLHDGCKYPFKLRDGRWINFSDVLQHHSRLPTDCAVDTDICLSYSFCRLLARRYFGFPCPEDGNPQVREFVLTELLADCNRAFTIVEVQLALLHDYFFTNYHSDITYGFVSSKQVIVKLARLSLLSLACFAAAFLMAGLVKGFSGGDFSAAFHFSAARLLLLLSFTALLVLLYTVLHQSQFPLLPSYWHPIRNLFLYYPAATGIPSGFSDIDRTAAPHNQNYSRPTYWREKMGQYSVMEDYDSRSSKKAIIAWCKVHVLSQVSYGFIKHHPVEEEDVSVPDSLRMMVARTIKDTNGPPTMGTRSLRVHDLGDDLSWTCTQETLTHTILIWHIATCCCDMSQPLEEEITPQQSQDEGMSQLLEEPSTGYRKVATTLSRYCAYLVAFLPELLPEHSLTAKVVLQQVLQEPKDLLGSTRMSMEAKRSKIQELELPEEDSSLTTFQKGVRLGRQLEQQVADVSLRWKTMADFWVEMILYVASSSDNATAHVEQLAQGGEFVTHLWALLCNAGIVMKRAAEEPATS</sequence>
<dbReference type="InterPro" id="IPR007658">
    <property type="entry name" value="DUF594"/>
</dbReference>
<dbReference type="Pfam" id="PF04578">
    <property type="entry name" value="DUF594"/>
    <property type="match status" value="1"/>
</dbReference>
<reference evidence="3" key="2">
    <citation type="submission" date="2015-07" db="EMBL/GenBank/DDBJ databases">
        <authorList>
            <person name="Noorani M."/>
        </authorList>
    </citation>
    <scope>NUCLEOTIDE SEQUENCE</scope>
    <source>
        <strain evidence="3">Yugu1</strain>
    </source>
</reference>
<dbReference type="Pfam" id="PF13968">
    <property type="entry name" value="DUF4220"/>
    <property type="match status" value="1"/>
</dbReference>
<feature type="transmembrane region" description="Helical" evidence="1">
    <location>
        <begin position="167"/>
        <end position="186"/>
    </location>
</feature>
<dbReference type="KEGG" id="sita:101759150"/>
<reference evidence="3" key="1">
    <citation type="journal article" date="2012" name="Nat. Biotechnol.">
        <title>Reference genome sequence of the model plant Setaria.</title>
        <authorList>
            <person name="Bennetzen J.L."/>
            <person name="Schmutz J."/>
            <person name="Wang H."/>
            <person name="Percifield R."/>
            <person name="Hawkins J."/>
            <person name="Pontaroli A.C."/>
            <person name="Estep M."/>
            <person name="Feng L."/>
            <person name="Vaughn J.N."/>
            <person name="Grimwood J."/>
            <person name="Jenkins J."/>
            <person name="Barry K."/>
            <person name="Lindquist E."/>
            <person name="Hellsten U."/>
            <person name="Deshpande S."/>
            <person name="Wang X."/>
            <person name="Wu X."/>
            <person name="Mitros T."/>
            <person name="Triplett J."/>
            <person name="Yang X."/>
            <person name="Ye C.Y."/>
            <person name="Mauro-Herrera M."/>
            <person name="Wang L."/>
            <person name="Li P."/>
            <person name="Sharma M."/>
            <person name="Sharma R."/>
            <person name="Ronald P.C."/>
            <person name="Panaud O."/>
            <person name="Kellogg E.A."/>
            <person name="Brutnell T.P."/>
            <person name="Doust A.N."/>
            <person name="Tuskan G.A."/>
            <person name="Rokhsar D."/>
            <person name="Devos K.M."/>
        </authorList>
    </citation>
    <scope>NUCLEOTIDE SEQUENCE [LARGE SCALE GENOMIC DNA]</scope>
    <source>
        <strain evidence="3">Yugu1</strain>
    </source>
</reference>
<dbReference type="OrthoDB" id="598862at2759"/>
<evidence type="ECO:0000259" key="2">
    <source>
        <dbReference type="Pfam" id="PF13968"/>
    </source>
</evidence>
<organism evidence="3">
    <name type="scientific">Setaria italica</name>
    <name type="common">Foxtail millet</name>
    <name type="synonym">Panicum italicum</name>
    <dbReference type="NCBI Taxonomy" id="4555"/>
    <lineage>
        <taxon>Eukaryota</taxon>
        <taxon>Viridiplantae</taxon>
        <taxon>Streptophyta</taxon>
        <taxon>Embryophyta</taxon>
        <taxon>Tracheophyta</taxon>
        <taxon>Spermatophyta</taxon>
        <taxon>Magnoliopsida</taxon>
        <taxon>Liliopsida</taxon>
        <taxon>Poales</taxon>
        <taxon>Poaceae</taxon>
        <taxon>PACMAD clade</taxon>
        <taxon>Panicoideae</taxon>
        <taxon>Panicodae</taxon>
        <taxon>Paniceae</taxon>
        <taxon>Cenchrinae</taxon>
        <taxon>Setaria</taxon>
    </lineage>
</organism>
<feature type="transmembrane region" description="Helical" evidence="1">
    <location>
        <begin position="144"/>
        <end position="161"/>
    </location>
</feature>